<dbReference type="PROSITE" id="PS00073">
    <property type="entry name" value="ACYL_COA_DH_2"/>
    <property type="match status" value="1"/>
</dbReference>
<feature type="domain" description="Acyl-CoA oxidase/dehydrogenase middle" evidence="7">
    <location>
        <begin position="125"/>
        <end position="217"/>
    </location>
</feature>
<evidence type="ECO:0000313" key="10">
    <source>
        <dbReference type="Proteomes" id="UP001418444"/>
    </source>
</evidence>
<evidence type="ECO:0000256" key="5">
    <source>
        <dbReference type="RuleBase" id="RU362125"/>
    </source>
</evidence>
<feature type="domain" description="Acyl-CoA dehydrogenase/oxidase N-terminal" evidence="8">
    <location>
        <begin position="7"/>
        <end position="120"/>
    </location>
</feature>
<dbReference type="Pfam" id="PF02771">
    <property type="entry name" value="Acyl-CoA_dh_N"/>
    <property type="match status" value="1"/>
</dbReference>
<evidence type="ECO:0000259" key="6">
    <source>
        <dbReference type="Pfam" id="PF00441"/>
    </source>
</evidence>
<dbReference type="PANTHER" id="PTHR43884">
    <property type="entry name" value="ACYL-COA DEHYDROGENASE"/>
    <property type="match status" value="1"/>
</dbReference>
<evidence type="ECO:0000256" key="4">
    <source>
        <dbReference type="ARBA" id="ARBA00022827"/>
    </source>
</evidence>
<dbReference type="Pfam" id="PF00441">
    <property type="entry name" value="Acyl-CoA_dh_1"/>
    <property type="match status" value="1"/>
</dbReference>
<dbReference type="Pfam" id="PF02770">
    <property type="entry name" value="Acyl-CoA_dh_M"/>
    <property type="match status" value="1"/>
</dbReference>
<dbReference type="Proteomes" id="UP001418444">
    <property type="component" value="Unassembled WGS sequence"/>
</dbReference>
<organism evidence="9 10">
    <name type="scientific">Gordonia caeni</name>
    <dbReference type="NCBI Taxonomy" id="1007097"/>
    <lineage>
        <taxon>Bacteria</taxon>
        <taxon>Bacillati</taxon>
        <taxon>Actinomycetota</taxon>
        <taxon>Actinomycetes</taxon>
        <taxon>Mycobacteriales</taxon>
        <taxon>Gordoniaceae</taxon>
        <taxon>Gordonia</taxon>
    </lineage>
</organism>
<dbReference type="Gene3D" id="2.40.110.10">
    <property type="entry name" value="Butyryl-CoA Dehydrogenase, subunit A, domain 2"/>
    <property type="match status" value="1"/>
</dbReference>
<protein>
    <submittedName>
        <fullName evidence="9">Acyl-CoA dehydrogenase family protein</fullName>
    </submittedName>
</protein>
<dbReference type="InterPro" id="IPR006091">
    <property type="entry name" value="Acyl-CoA_Oxase/DH_mid-dom"/>
</dbReference>
<dbReference type="InterPro" id="IPR046373">
    <property type="entry name" value="Acyl-CoA_Oxase/DH_mid-dom_sf"/>
</dbReference>
<dbReference type="InterPro" id="IPR037069">
    <property type="entry name" value="AcylCoA_DH/ox_N_sf"/>
</dbReference>
<evidence type="ECO:0000256" key="2">
    <source>
        <dbReference type="ARBA" id="ARBA00009347"/>
    </source>
</evidence>
<proteinExistence type="inferred from homology"/>
<dbReference type="InterPro" id="IPR036250">
    <property type="entry name" value="AcylCo_DH-like_C"/>
</dbReference>
<dbReference type="InterPro" id="IPR009075">
    <property type="entry name" value="AcylCo_DH/oxidase_C"/>
</dbReference>
<accession>A0ABP7NQH8</accession>
<feature type="domain" description="Acyl-CoA dehydrogenase/oxidase C-terminal" evidence="6">
    <location>
        <begin position="230"/>
        <end position="379"/>
    </location>
</feature>
<name>A0ABP7NQH8_9ACTN</name>
<dbReference type="SUPFAM" id="SSF47203">
    <property type="entry name" value="Acyl-CoA dehydrogenase C-terminal domain-like"/>
    <property type="match status" value="1"/>
</dbReference>
<dbReference type="InterPro" id="IPR013786">
    <property type="entry name" value="AcylCoA_DH/ox_N"/>
</dbReference>
<keyword evidence="3 5" id="KW-0285">Flavoprotein</keyword>
<dbReference type="EMBL" id="BAAAZW010000002">
    <property type="protein sequence ID" value="GAA3952097.1"/>
    <property type="molecule type" value="Genomic_DNA"/>
</dbReference>
<comment type="similarity">
    <text evidence="2 5">Belongs to the acyl-CoA dehydrogenase family.</text>
</comment>
<dbReference type="Gene3D" id="1.10.540.10">
    <property type="entry name" value="Acyl-CoA dehydrogenase/oxidase, N-terminal domain"/>
    <property type="match status" value="1"/>
</dbReference>
<comment type="caution">
    <text evidence="9">The sequence shown here is derived from an EMBL/GenBank/DDBJ whole genome shotgun (WGS) entry which is preliminary data.</text>
</comment>
<dbReference type="RefSeq" id="WP_425552982.1">
    <property type="nucleotide sequence ID" value="NZ_BAAAZW010000002.1"/>
</dbReference>
<reference evidence="10" key="1">
    <citation type="journal article" date="2019" name="Int. J. Syst. Evol. Microbiol.">
        <title>The Global Catalogue of Microorganisms (GCM) 10K type strain sequencing project: providing services to taxonomists for standard genome sequencing and annotation.</title>
        <authorList>
            <consortium name="The Broad Institute Genomics Platform"/>
            <consortium name="The Broad Institute Genome Sequencing Center for Infectious Disease"/>
            <person name="Wu L."/>
            <person name="Ma J."/>
        </authorList>
    </citation>
    <scope>NUCLEOTIDE SEQUENCE [LARGE SCALE GENOMIC DNA]</scope>
    <source>
        <strain evidence="10">JCM 16923</strain>
    </source>
</reference>
<dbReference type="Gene3D" id="1.20.140.10">
    <property type="entry name" value="Butyryl-CoA Dehydrogenase, subunit A, domain 3"/>
    <property type="match status" value="1"/>
</dbReference>
<evidence type="ECO:0000256" key="1">
    <source>
        <dbReference type="ARBA" id="ARBA00001974"/>
    </source>
</evidence>
<dbReference type="InterPro" id="IPR006089">
    <property type="entry name" value="Acyl-CoA_DH_CS"/>
</dbReference>
<gene>
    <name evidence="9" type="ORF">GCM10022231_07490</name>
</gene>
<sequence length="393" mass="42220">MNPAWETPERRTLRETVAGFAERHILPYQDQWEGEGLIPRELHRQAGELGLLGLAVPESVGGSGGDVIDASILNEELHCRGVAGGVFASLFTNGIALPHLIAAGDPAQIDKWVRPTLAGEKIGSLAITEPSGGSDVGHLRTTAVRDGDHFVVNGAKTFITSAVRADFVVTAVRTGGPGAAGVSLLVVEKGAPGFTVARKLDKMGWRSSDTAELSFADARVPVENLVGAENTGFAQIAQAFVTERASLAVQAYSQAQRCLDLTLDWVRDRETFGKPLIARQSVQDTVTDMARRIDVARVYTRAVIDRYAAGEADLVAEVCFAKNTAVETGEWVANKAVQLFGGMGYMTESEVERQYRDMRIIGIGGGTNEILLGLAAKRLGYQAGRTQRRETDQ</sequence>
<keyword evidence="5" id="KW-0560">Oxidoreductase</keyword>
<evidence type="ECO:0000313" key="9">
    <source>
        <dbReference type="EMBL" id="GAA3952097.1"/>
    </source>
</evidence>
<comment type="cofactor">
    <cofactor evidence="1 5">
        <name>FAD</name>
        <dbReference type="ChEBI" id="CHEBI:57692"/>
    </cofactor>
</comment>
<dbReference type="InterPro" id="IPR009100">
    <property type="entry name" value="AcylCoA_DH/oxidase_NM_dom_sf"/>
</dbReference>
<dbReference type="PANTHER" id="PTHR43884:SF12">
    <property type="entry name" value="ISOVALERYL-COA DEHYDROGENASE, MITOCHONDRIAL-RELATED"/>
    <property type="match status" value="1"/>
</dbReference>
<keyword evidence="4 5" id="KW-0274">FAD</keyword>
<evidence type="ECO:0000256" key="3">
    <source>
        <dbReference type="ARBA" id="ARBA00022630"/>
    </source>
</evidence>
<evidence type="ECO:0000259" key="8">
    <source>
        <dbReference type="Pfam" id="PF02771"/>
    </source>
</evidence>
<dbReference type="SUPFAM" id="SSF56645">
    <property type="entry name" value="Acyl-CoA dehydrogenase NM domain-like"/>
    <property type="match status" value="1"/>
</dbReference>
<keyword evidence="10" id="KW-1185">Reference proteome</keyword>
<evidence type="ECO:0000259" key="7">
    <source>
        <dbReference type="Pfam" id="PF02770"/>
    </source>
</evidence>